<dbReference type="EMBL" id="UYSU01047054">
    <property type="protein sequence ID" value="VDM05707.1"/>
    <property type="molecule type" value="Genomic_DNA"/>
</dbReference>
<evidence type="ECO:0000313" key="3">
    <source>
        <dbReference type="WBParaSite" id="SSLN_0002004801-mRNA-1"/>
    </source>
</evidence>
<evidence type="ECO:0000313" key="2">
    <source>
        <dbReference type="Proteomes" id="UP000275846"/>
    </source>
</evidence>
<keyword evidence="2" id="KW-1185">Reference proteome</keyword>
<organism evidence="3">
    <name type="scientific">Schistocephalus solidus</name>
    <name type="common">Tapeworm</name>
    <dbReference type="NCBI Taxonomy" id="70667"/>
    <lineage>
        <taxon>Eukaryota</taxon>
        <taxon>Metazoa</taxon>
        <taxon>Spiralia</taxon>
        <taxon>Lophotrochozoa</taxon>
        <taxon>Platyhelminthes</taxon>
        <taxon>Cestoda</taxon>
        <taxon>Eucestoda</taxon>
        <taxon>Diphyllobothriidea</taxon>
        <taxon>Diphyllobothriidae</taxon>
        <taxon>Schistocephalus</taxon>
    </lineage>
</organism>
<dbReference type="WBParaSite" id="SSLN_0002004801-mRNA-1">
    <property type="protein sequence ID" value="SSLN_0002004801-mRNA-1"/>
    <property type="gene ID" value="SSLN_0002004801"/>
</dbReference>
<dbReference type="AlphaFoldDB" id="A0A183TS73"/>
<proteinExistence type="predicted"/>
<evidence type="ECO:0000313" key="1">
    <source>
        <dbReference type="EMBL" id="VDM05707.1"/>
    </source>
</evidence>
<reference evidence="1 2" key="2">
    <citation type="submission" date="2018-11" db="EMBL/GenBank/DDBJ databases">
        <authorList>
            <consortium name="Pathogen Informatics"/>
        </authorList>
    </citation>
    <scope>NUCLEOTIDE SEQUENCE [LARGE SCALE GENOMIC DNA]</scope>
    <source>
        <strain evidence="1 2">NST_G2</strain>
    </source>
</reference>
<dbReference type="Proteomes" id="UP000275846">
    <property type="component" value="Unassembled WGS sequence"/>
</dbReference>
<protein>
    <submittedName>
        <fullName evidence="3">Mis18 domain-containing protein</fullName>
    </submittedName>
</protein>
<sequence length="215" mass="23841">MSDQADSRTEGGSEEVHAPLKFLFCRCIECAVVSEEKFVDGGFGDTRAEVHPTMVEESVVHAHGREHETKKGRCTDAALLHSIGHCKCFEYCPVVSNARHQPIVKLTYHMRETFRTAEFLHDLPQPVAIHRVKGFRQIHECREEVSLHLLELLLQLSSGEDHVDFSVMSSEAPLAFGSSPCSRQAIDGGVGDVGGLIENALEMFCPSLQDLRLLS</sequence>
<reference evidence="3" key="1">
    <citation type="submission" date="2016-06" db="UniProtKB">
        <authorList>
            <consortium name="WormBaseParasite"/>
        </authorList>
    </citation>
    <scope>IDENTIFICATION</scope>
</reference>
<name>A0A183TS73_SCHSO</name>
<gene>
    <name evidence="1" type="ORF">SSLN_LOCUS19321</name>
</gene>
<dbReference type="OrthoDB" id="6320170at2759"/>
<accession>A0A183TS73</accession>